<dbReference type="Proteomes" id="UP000184536">
    <property type="component" value="Unassembled WGS sequence"/>
</dbReference>
<dbReference type="PANTHER" id="PTHR11839:SF18">
    <property type="entry name" value="NUDIX HYDROLASE DOMAIN-CONTAINING PROTEIN"/>
    <property type="match status" value="1"/>
</dbReference>
<dbReference type="Gene3D" id="3.90.79.10">
    <property type="entry name" value="Nucleoside Triphosphate Pyrophosphohydrolase"/>
    <property type="match status" value="1"/>
</dbReference>
<dbReference type="STRING" id="1121919.SAMN02745975_01254"/>
<organism evidence="4 5">
    <name type="scientific">Geosporobacter subterraneus DSM 17957</name>
    <dbReference type="NCBI Taxonomy" id="1121919"/>
    <lineage>
        <taxon>Bacteria</taxon>
        <taxon>Bacillati</taxon>
        <taxon>Bacillota</taxon>
        <taxon>Clostridia</taxon>
        <taxon>Peptostreptococcales</taxon>
        <taxon>Thermotaleaceae</taxon>
        <taxon>Geosporobacter</taxon>
    </lineage>
</organism>
<protein>
    <submittedName>
        <fullName evidence="4">ADP-ribose pyrophosphatase</fullName>
    </submittedName>
</protein>
<dbReference type="PROSITE" id="PS00893">
    <property type="entry name" value="NUDIX_BOX"/>
    <property type="match status" value="1"/>
</dbReference>
<dbReference type="PROSITE" id="PS51462">
    <property type="entry name" value="NUDIX"/>
    <property type="match status" value="1"/>
</dbReference>
<evidence type="ECO:0000256" key="1">
    <source>
        <dbReference type="ARBA" id="ARBA00001946"/>
    </source>
</evidence>
<keyword evidence="2" id="KW-0378">Hydrolase</keyword>
<reference evidence="5" key="1">
    <citation type="submission" date="2016-11" db="EMBL/GenBank/DDBJ databases">
        <authorList>
            <person name="Varghese N."/>
            <person name="Submissions S."/>
        </authorList>
    </citation>
    <scope>NUCLEOTIDE SEQUENCE [LARGE SCALE GENOMIC DNA]</scope>
    <source>
        <strain evidence="5">DSM 17957</strain>
    </source>
</reference>
<dbReference type="GO" id="GO:0005829">
    <property type="term" value="C:cytosol"/>
    <property type="evidence" value="ECO:0007669"/>
    <property type="project" value="TreeGrafter"/>
</dbReference>
<dbReference type="RefSeq" id="WP_110940491.1">
    <property type="nucleotide sequence ID" value="NZ_FQZV01000014.1"/>
</dbReference>
<dbReference type="OrthoDB" id="9806150at2"/>
<name>A0A1M6GG36_9FIRM</name>
<sequence>MQKIDSKEVYKGIIIRVEKDKVRLENGVETYRESVRHRNAVAVVALDEENHLLMVEQYRYPIGCKLMELPAGLIDEGEEPLEAAKRELKEETGHGAEAWRLLTEFYPSGGVHDEKIYIYLATKIKEVSKPHLDGDEILTSHKIPFKELLKKIELGEIQDGKTIIGVLLTEKFI</sequence>
<dbReference type="InterPro" id="IPR000086">
    <property type="entry name" value="NUDIX_hydrolase_dom"/>
</dbReference>
<accession>A0A1M6GG36</accession>
<evidence type="ECO:0000313" key="5">
    <source>
        <dbReference type="Proteomes" id="UP000184536"/>
    </source>
</evidence>
<dbReference type="Pfam" id="PF00293">
    <property type="entry name" value="NUDIX"/>
    <property type="match status" value="1"/>
</dbReference>
<dbReference type="CDD" id="cd03424">
    <property type="entry name" value="NUDIX_ADPRase_Nudt5_UGPPase_Nudt14"/>
    <property type="match status" value="1"/>
</dbReference>
<dbReference type="EMBL" id="FQZV01000014">
    <property type="protein sequence ID" value="SHJ08878.1"/>
    <property type="molecule type" value="Genomic_DNA"/>
</dbReference>
<keyword evidence="5" id="KW-1185">Reference proteome</keyword>
<feature type="domain" description="Nudix hydrolase" evidence="3">
    <location>
        <begin position="35"/>
        <end position="170"/>
    </location>
</feature>
<dbReference type="InterPro" id="IPR015797">
    <property type="entry name" value="NUDIX_hydrolase-like_dom_sf"/>
</dbReference>
<dbReference type="PANTHER" id="PTHR11839">
    <property type="entry name" value="UDP/ADP-SUGAR PYROPHOSPHATASE"/>
    <property type="match status" value="1"/>
</dbReference>
<dbReference type="SUPFAM" id="SSF55811">
    <property type="entry name" value="Nudix"/>
    <property type="match status" value="1"/>
</dbReference>
<evidence type="ECO:0000259" key="3">
    <source>
        <dbReference type="PROSITE" id="PS51462"/>
    </source>
</evidence>
<dbReference type="InterPro" id="IPR020084">
    <property type="entry name" value="NUDIX_hydrolase_CS"/>
</dbReference>
<dbReference type="GO" id="GO:0016787">
    <property type="term" value="F:hydrolase activity"/>
    <property type="evidence" value="ECO:0007669"/>
    <property type="project" value="UniProtKB-KW"/>
</dbReference>
<proteinExistence type="predicted"/>
<comment type="cofactor">
    <cofactor evidence="1">
        <name>Mg(2+)</name>
        <dbReference type="ChEBI" id="CHEBI:18420"/>
    </cofactor>
</comment>
<dbReference type="GO" id="GO:0019693">
    <property type="term" value="P:ribose phosphate metabolic process"/>
    <property type="evidence" value="ECO:0007669"/>
    <property type="project" value="TreeGrafter"/>
</dbReference>
<dbReference type="GO" id="GO:0006753">
    <property type="term" value="P:nucleoside phosphate metabolic process"/>
    <property type="evidence" value="ECO:0007669"/>
    <property type="project" value="TreeGrafter"/>
</dbReference>
<evidence type="ECO:0000256" key="2">
    <source>
        <dbReference type="ARBA" id="ARBA00022801"/>
    </source>
</evidence>
<evidence type="ECO:0000313" key="4">
    <source>
        <dbReference type="EMBL" id="SHJ08878.1"/>
    </source>
</evidence>
<dbReference type="AlphaFoldDB" id="A0A1M6GG36"/>
<gene>
    <name evidence="4" type="ORF">SAMN02745975_01254</name>
</gene>